<evidence type="ECO:0000256" key="8">
    <source>
        <dbReference type="ARBA" id="ARBA00023242"/>
    </source>
</evidence>
<dbReference type="InterPro" id="IPR036390">
    <property type="entry name" value="WH_DNA-bd_sf"/>
</dbReference>
<dbReference type="InterPro" id="IPR010542">
    <property type="entry name" value="Vert_HSTF_C"/>
</dbReference>
<proteinExistence type="inferred from homology"/>
<feature type="region of interest" description="Disordered" evidence="11">
    <location>
        <begin position="279"/>
        <end position="299"/>
    </location>
</feature>
<keyword evidence="10" id="KW-0175">Coiled coil</keyword>
<dbReference type="SMART" id="SM00415">
    <property type="entry name" value="HSF"/>
    <property type="match status" value="1"/>
</dbReference>
<evidence type="ECO:0000313" key="13">
    <source>
        <dbReference type="Ensembl" id="ENSSANP00000073104.1"/>
    </source>
</evidence>
<evidence type="ECO:0000256" key="5">
    <source>
        <dbReference type="ARBA" id="ARBA00023125"/>
    </source>
</evidence>
<evidence type="ECO:0000256" key="9">
    <source>
        <dbReference type="RuleBase" id="RU004020"/>
    </source>
</evidence>
<dbReference type="GO" id="GO:0043565">
    <property type="term" value="F:sequence-specific DNA binding"/>
    <property type="evidence" value="ECO:0007669"/>
    <property type="project" value="InterPro"/>
</dbReference>
<reference evidence="13" key="2">
    <citation type="submission" date="2025-09" db="UniProtKB">
        <authorList>
            <consortium name="Ensembl"/>
        </authorList>
    </citation>
    <scope>IDENTIFICATION</scope>
</reference>
<feature type="domain" description="HSF-type DNA-binding" evidence="12">
    <location>
        <begin position="49"/>
        <end position="73"/>
    </location>
</feature>
<dbReference type="SUPFAM" id="SSF46785">
    <property type="entry name" value="Winged helix' DNA-binding domain"/>
    <property type="match status" value="1"/>
</dbReference>
<dbReference type="Gene3D" id="1.10.10.10">
    <property type="entry name" value="Winged helix-like DNA-binding domain superfamily/Winged helix DNA-binding domain"/>
    <property type="match status" value="1"/>
</dbReference>
<feature type="coiled-coil region" evidence="10">
    <location>
        <begin position="133"/>
        <end position="167"/>
    </location>
</feature>
<dbReference type="InterPro" id="IPR036388">
    <property type="entry name" value="WH-like_DNA-bd_sf"/>
</dbReference>
<organism evidence="13 14">
    <name type="scientific">Sinocyclocheilus anshuiensis</name>
    <dbReference type="NCBI Taxonomy" id="1608454"/>
    <lineage>
        <taxon>Eukaryota</taxon>
        <taxon>Metazoa</taxon>
        <taxon>Chordata</taxon>
        <taxon>Craniata</taxon>
        <taxon>Vertebrata</taxon>
        <taxon>Euteleostomi</taxon>
        <taxon>Actinopterygii</taxon>
        <taxon>Neopterygii</taxon>
        <taxon>Teleostei</taxon>
        <taxon>Ostariophysi</taxon>
        <taxon>Cypriniformes</taxon>
        <taxon>Cyprinidae</taxon>
        <taxon>Cyprininae</taxon>
        <taxon>Sinocyclocheilus</taxon>
    </lineage>
</organism>
<protein>
    <submittedName>
        <fullName evidence="13">Heat shock factor protein 2-like</fullName>
    </submittedName>
</protein>
<comment type="similarity">
    <text evidence="2 9">Belongs to the HSF family.</text>
</comment>
<keyword evidence="5" id="KW-0238">DNA-binding</keyword>
<dbReference type="Proteomes" id="UP000472260">
    <property type="component" value="Unassembled WGS sequence"/>
</dbReference>
<evidence type="ECO:0000256" key="6">
    <source>
        <dbReference type="ARBA" id="ARBA00023159"/>
    </source>
</evidence>
<dbReference type="PRINTS" id="PR00056">
    <property type="entry name" value="HSFDOMAIN"/>
</dbReference>
<evidence type="ECO:0000256" key="10">
    <source>
        <dbReference type="SAM" id="Coils"/>
    </source>
</evidence>
<evidence type="ECO:0000256" key="4">
    <source>
        <dbReference type="ARBA" id="ARBA00023016"/>
    </source>
</evidence>
<evidence type="ECO:0000256" key="7">
    <source>
        <dbReference type="ARBA" id="ARBA00023163"/>
    </source>
</evidence>
<dbReference type="FunFam" id="1.10.10.10:FF:000027">
    <property type="entry name" value="Heat shock transcription factor 1"/>
    <property type="match status" value="1"/>
</dbReference>
<keyword evidence="14" id="KW-1185">Reference proteome</keyword>
<dbReference type="PANTHER" id="PTHR10015:SF185">
    <property type="entry name" value="HEAT SHOCK FACTOR PROTEIN 2"/>
    <property type="match status" value="1"/>
</dbReference>
<feature type="compositionally biased region" description="Polar residues" evidence="11">
    <location>
        <begin position="279"/>
        <end position="298"/>
    </location>
</feature>
<accession>A0A671QRC9</accession>
<evidence type="ECO:0000256" key="2">
    <source>
        <dbReference type="ARBA" id="ARBA00006403"/>
    </source>
</evidence>
<dbReference type="AlphaFoldDB" id="A0A671QRC9"/>
<dbReference type="InterPro" id="IPR000232">
    <property type="entry name" value="HSF_DNA-bd"/>
</dbReference>
<comment type="subcellular location">
    <subcellularLocation>
        <location evidence="1">Nucleus</location>
    </subcellularLocation>
</comment>
<keyword evidence="8" id="KW-0539">Nucleus</keyword>
<dbReference type="GO" id="GO:0003700">
    <property type="term" value="F:DNA-binding transcription factor activity"/>
    <property type="evidence" value="ECO:0007669"/>
    <property type="project" value="InterPro"/>
</dbReference>
<dbReference type="Ensembl" id="ENSSANT00000077725.1">
    <property type="protein sequence ID" value="ENSSANP00000073104.1"/>
    <property type="gene ID" value="ENSSANG00000036409.1"/>
</dbReference>
<gene>
    <name evidence="13" type="primary">LOC107675230</name>
</gene>
<evidence type="ECO:0000256" key="3">
    <source>
        <dbReference type="ARBA" id="ARBA00023015"/>
    </source>
</evidence>
<evidence type="ECO:0000256" key="1">
    <source>
        <dbReference type="ARBA" id="ARBA00004123"/>
    </source>
</evidence>
<keyword evidence="7" id="KW-0804">Transcription</keyword>
<reference evidence="13" key="1">
    <citation type="submission" date="2025-08" db="UniProtKB">
        <authorList>
            <consortium name="Ensembl"/>
        </authorList>
    </citation>
    <scope>IDENTIFICATION</scope>
</reference>
<dbReference type="GO" id="GO:0005634">
    <property type="term" value="C:nucleus"/>
    <property type="evidence" value="ECO:0007669"/>
    <property type="project" value="UniProtKB-SubCell"/>
</dbReference>
<evidence type="ECO:0000259" key="12">
    <source>
        <dbReference type="PROSITE" id="PS00434"/>
    </source>
</evidence>
<dbReference type="PANTHER" id="PTHR10015">
    <property type="entry name" value="HEAT SHOCK TRANSCRIPTION FACTOR"/>
    <property type="match status" value="1"/>
</dbReference>
<evidence type="ECO:0000313" key="14">
    <source>
        <dbReference type="Proteomes" id="UP000472260"/>
    </source>
</evidence>
<keyword evidence="4" id="KW-0346">Stress response</keyword>
<sequence>MKHNSNVPAFITKLWTLVEDSDTNEFICWSQEGNSFLVLDEQRFAKEILPKFFKHNNMASFVRQLNMYGFRKVMHIDTGIVKQERDGPVEFQHPYFKHGQDDLLENIKRKVSNARPEESKIRQDDLSKILTSVQNVHEQQENMDARLATLKRENEALWTELSDLRQKHSQQQQVIKELVQFIFTLVQNNRMLNLKRKRPLTLNSNGKKSKFIHQIFEEPMDHSKSAVNGLNGLKNSSDISEDVVFCDITEEDAEFTDGVSVPADQGDAEIVEVACESSPTIRNDSTNETGTNSTTQQEAVPKIISDISSSTLQLNKPSALSSEDPVKLMNSILSENGAISQNINLLGKVELMDYLDSIDCSLEDFQAMLYGKQFSIDPDIIQQAVSETKDSIHKGEPDNKDKQLIQYTTCPLLAFIDGCTPLPILPQSPENFTDLLDKDLETETPRSSLIRLEPLTEAEASETTLFCLCDLNSDLPSDDTPQLDF</sequence>
<dbReference type="PROSITE" id="PS00434">
    <property type="entry name" value="HSF_DOMAIN"/>
    <property type="match status" value="1"/>
</dbReference>
<name>A0A671QRC9_9TELE</name>
<dbReference type="Pfam" id="PF06546">
    <property type="entry name" value="Vert_HS_TF"/>
    <property type="match status" value="1"/>
</dbReference>
<keyword evidence="3" id="KW-0805">Transcription regulation</keyword>
<keyword evidence="6" id="KW-0010">Activator</keyword>
<dbReference type="Pfam" id="PF00447">
    <property type="entry name" value="HSF_DNA-bind"/>
    <property type="match status" value="1"/>
</dbReference>
<evidence type="ECO:0000256" key="11">
    <source>
        <dbReference type="SAM" id="MobiDB-lite"/>
    </source>
</evidence>